<organism evidence="2 3">
    <name type="scientific">Streptomyces niveus</name>
    <name type="common">Streptomyces spheroides</name>
    <dbReference type="NCBI Taxonomy" id="193462"/>
    <lineage>
        <taxon>Bacteria</taxon>
        <taxon>Bacillati</taxon>
        <taxon>Actinomycetota</taxon>
        <taxon>Actinomycetes</taxon>
        <taxon>Kitasatosporales</taxon>
        <taxon>Streptomycetaceae</taxon>
        <taxon>Streptomyces</taxon>
    </lineage>
</organism>
<keyword evidence="3" id="KW-1185">Reference proteome</keyword>
<feature type="region of interest" description="Disordered" evidence="1">
    <location>
        <begin position="1"/>
        <end position="24"/>
    </location>
</feature>
<gene>
    <name evidence="2" type="ORF">OG442_19700</name>
</gene>
<dbReference type="Proteomes" id="UP001432209">
    <property type="component" value="Chromosome"/>
</dbReference>
<proteinExistence type="predicted"/>
<evidence type="ECO:0008006" key="4">
    <source>
        <dbReference type="Google" id="ProtNLM"/>
    </source>
</evidence>
<evidence type="ECO:0000313" key="2">
    <source>
        <dbReference type="EMBL" id="WUX53598.1"/>
    </source>
</evidence>
<feature type="region of interest" description="Disordered" evidence="1">
    <location>
        <begin position="176"/>
        <end position="238"/>
    </location>
</feature>
<dbReference type="RefSeq" id="WP_329077205.1">
    <property type="nucleotide sequence ID" value="NZ_CP109495.1"/>
</dbReference>
<evidence type="ECO:0000313" key="3">
    <source>
        <dbReference type="Proteomes" id="UP001432209"/>
    </source>
</evidence>
<name>A0ABZ2A8E1_STRNV</name>
<feature type="compositionally biased region" description="Polar residues" evidence="1">
    <location>
        <begin position="180"/>
        <end position="197"/>
    </location>
</feature>
<accession>A0ABZ2A8E1</accession>
<dbReference type="EMBL" id="CP109495">
    <property type="protein sequence ID" value="WUX53598.1"/>
    <property type="molecule type" value="Genomic_DNA"/>
</dbReference>
<feature type="compositionally biased region" description="Basic and acidic residues" evidence="1">
    <location>
        <begin position="1"/>
        <end position="10"/>
    </location>
</feature>
<protein>
    <recommendedName>
        <fullName evidence="4">PPE family domain-containing protein</fullName>
    </recommendedName>
</protein>
<feature type="compositionally biased region" description="Low complexity" evidence="1">
    <location>
        <begin position="200"/>
        <end position="218"/>
    </location>
</feature>
<evidence type="ECO:0000256" key="1">
    <source>
        <dbReference type="SAM" id="MobiDB-lite"/>
    </source>
</evidence>
<sequence length="238" mass="26115">MGELERKVGKLSEQGGYGYPAEDNSWVGESHRAIENYVGRALWTPDRITEGLQYVSYRANELADAFRSVGITPLTPEENASSRQYDATLDAYRTARTEYGRDPSVDNYVRQQDTGRAHLEQVLGEQDYVADLVGRVQSGELPNTVLLQQAPSPTLGPAPAPTPTIVISEATQPAYDPVRDSTQQNQQSARHPQNAVQNVGGLLPPSGGRPRQSPSGHSRSAHRNATNTHEGSKRQKRK</sequence>
<reference evidence="2" key="1">
    <citation type="submission" date="2022-10" db="EMBL/GenBank/DDBJ databases">
        <title>The complete genomes of actinobacterial strains from the NBC collection.</title>
        <authorList>
            <person name="Joergensen T.S."/>
            <person name="Alvarez Arevalo M."/>
            <person name="Sterndorff E.B."/>
            <person name="Faurdal D."/>
            <person name="Vuksanovic O."/>
            <person name="Mourched A.-S."/>
            <person name="Charusanti P."/>
            <person name="Shaw S."/>
            <person name="Blin K."/>
            <person name="Weber T."/>
        </authorList>
    </citation>
    <scope>NUCLEOTIDE SEQUENCE</scope>
    <source>
        <strain evidence="2">NBC_01432</strain>
    </source>
</reference>